<feature type="coiled-coil region" evidence="10">
    <location>
        <begin position="325"/>
        <end position="369"/>
    </location>
</feature>
<evidence type="ECO:0000256" key="2">
    <source>
        <dbReference type="ARBA" id="ARBA00009441"/>
    </source>
</evidence>
<comment type="caution">
    <text evidence="12">The sequence shown here is derived from an EMBL/GenBank/DDBJ whole genome shotgun (WGS) entry which is preliminary data.</text>
</comment>
<evidence type="ECO:0000256" key="7">
    <source>
        <dbReference type="ARBA" id="ARBA00023204"/>
    </source>
</evidence>
<dbReference type="InterPro" id="IPR004604">
    <property type="entry name" value="DNA_recomb/repair_RecN"/>
</dbReference>
<dbReference type="EMBL" id="NOXX01000204">
    <property type="protein sequence ID" value="OYQ43429.1"/>
    <property type="molecule type" value="Genomic_DNA"/>
</dbReference>
<dbReference type="AlphaFoldDB" id="A0A255ZPU6"/>
<dbReference type="OrthoDB" id="9806954at2"/>
<dbReference type="SUPFAM" id="SSF52540">
    <property type="entry name" value="P-loop containing nucleoside triphosphate hydrolases"/>
    <property type="match status" value="1"/>
</dbReference>
<dbReference type="PANTHER" id="PTHR11059">
    <property type="entry name" value="DNA REPAIR PROTEIN RECN"/>
    <property type="match status" value="1"/>
</dbReference>
<protein>
    <recommendedName>
        <fullName evidence="3 9">DNA repair protein RecN</fullName>
    </recommendedName>
    <alternativeName>
        <fullName evidence="8 9">Recombination protein N</fullName>
    </alternativeName>
</protein>
<keyword evidence="4" id="KW-0547">Nucleotide-binding</keyword>
<evidence type="ECO:0000259" key="11">
    <source>
        <dbReference type="Pfam" id="PF02463"/>
    </source>
</evidence>
<dbReference type="RefSeq" id="WP_094486665.1">
    <property type="nucleotide sequence ID" value="NZ_NOXX01000204.1"/>
</dbReference>
<evidence type="ECO:0000256" key="4">
    <source>
        <dbReference type="ARBA" id="ARBA00022741"/>
    </source>
</evidence>
<accession>A0A255ZPU6</accession>
<evidence type="ECO:0000256" key="8">
    <source>
        <dbReference type="ARBA" id="ARBA00033408"/>
    </source>
</evidence>
<dbReference type="PANTHER" id="PTHR11059:SF0">
    <property type="entry name" value="DNA REPAIR PROTEIN RECN"/>
    <property type="match status" value="1"/>
</dbReference>
<keyword evidence="7 9" id="KW-0234">DNA repair</keyword>
<dbReference type="InterPro" id="IPR027417">
    <property type="entry name" value="P-loop_NTPase"/>
</dbReference>
<feature type="domain" description="RecF/RecN/SMC N-terminal" evidence="11">
    <location>
        <begin position="1"/>
        <end position="510"/>
    </location>
</feature>
<gene>
    <name evidence="12" type="primary">recN</name>
    <name evidence="12" type="ORF">CHX27_10140</name>
</gene>
<keyword evidence="13" id="KW-1185">Reference proteome</keyword>
<sequence length="554" mass="62279">MLRSLSIQNFALLRRINLEFTAGFTALTGETGAGKSILLNALGLIRGDRADTTALYDKEEKCIVEAEFDIEKYQLQNFFETHDLDYDPLTIVRREILPNGKSRAFVNDAPVLLNTLQLLAAELIDIHGQQDTRNLSDKQYQIAFLDAFAQTNQQAQLFQVQLKEHQKLIKKITEKERELFEAQKAKDYNTFLFEELQTLQLQEGDQSVWESELNKLENAETIKEALAFSKYSIDDTEFSIASQLNQIQAKLKRIADFHPDYQDFHDRIASMLIDVREIDKELSAQIDAIEANPAEKEALQEKVDTLYHLFRKHQVSSDADLIAVRNQLEAQISAIENNQEELELWRKTANEQRASLQEVAEALSNARKKAAPKLETELAVLTKELGMPHAKFGLSFQRTADFINTGIDDVEIVFSANPGTDLQPLRKSASGGELSRIMLVIKSILAKHSKLPTLIFDEIDTGVSGEIAYKMSEIMRGMASEMQLFAITHLPQVAAAANEHFRVSKAVNGTETETKVLQLNLEERISEIASMISGSTASAAAIEHARSLLHRTSS</sequence>
<dbReference type="GO" id="GO:0005524">
    <property type="term" value="F:ATP binding"/>
    <property type="evidence" value="ECO:0007669"/>
    <property type="project" value="UniProtKB-KW"/>
</dbReference>
<dbReference type="GO" id="GO:0006281">
    <property type="term" value="P:DNA repair"/>
    <property type="evidence" value="ECO:0007669"/>
    <property type="project" value="UniProtKB-KW"/>
</dbReference>
<feature type="coiled-coil region" evidence="10">
    <location>
        <begin position="155"/>
        <end position="185"/>
    </location>
</feature>
<comment type="function">
    <text evidence="1 9">May be involved in recombinational repair of damaged DNA.</text>
</comment>
<dbReference type="Proteomes" id="UP000216035">
    <property type="component" value="Unassembled WGS sequence"/>
</dbReference>
<dbReference type="PIRSF" id="PIRSF003128">
    <property type="entry name" value="RecN"/>
    <property type="match status" value="1"/>
</dbReference>
<dbReference type="InterPro" id="IPR003395">
    <property type="entry name" value="RecF/RecN/SMC_N"/>
</dbReference>
<keyword evidence="6" id="KW-0067">ATP-binding</keyword>
<dbReference type="Gene3D" id="3.40.50.300">
    <property type="entry name" value="P-loop containing nucleotide triphosphate hydrolases"/>
    <property type="match status" value="2"/>
</dbReference>
<dbReference type="GO" id="GO:0006310">
    <property type="term" value="P:DNA recombination"/>
    <property type="evidence" value="ECO:0007669"/>
    <property type="project" value="InterPro"/>
</dbReference>
<dbReference type="GO" id="GO:0043590">
    <property type="term" value="C:bacterial nucleoid"/>
    <property type="evidence" value="ECO:0007669"/>
    <property type="project" value="TreeGrafter"/>
</dbReference>
<evidence type="ECO:0000256" key="10">
    <source>
        <dbReference type="SAM" id="Coils"/>
    </source>
</evidence>
<evidence type="ECO:0000256" key="9">
    <source>
        <dbReference type="PIRNR" id="PIRNR003128"/>
    </source>
</evidence>
<dbReference type="CDD" id="cd03241">
    <property type="entry name" value="ABC_RecN"/>
    <property type="match status" value="2"/>
</dbReference>
<dbReference type="NCBIfam" id="TIGR00634">
    <property type="entry name" value="recN"/>
    <property type="match status" value="1"/>
</dbReference>
<dbReference type="GO" id="GO:0009432">
    <property type="term" value="P:SOS response"/>
    <property type="evidence" value="ECO:0007669"/>
    <property type="project" value="TreeGrafter"/>
</dbReference>
<proteinExistence type="inferred from homology"/>
<organism evidence="12 13">
    <name type="scientific">Flavobacterium aurantiibacter</name>
    <dbReference type="NCBI Taxonomy" id="2023067"/>
    <lineage>
        <taxon>Bacteria</taxon>
        <taxon>Pseudomonadati</taxon>
        <taxon>Bacteroidota</taxon>
        <taxon>Flavobacteriia</taxon>
        <taxon>Flavobacteriales</taxon>
        <taxon>Flavobacteriaceae</taxon>
        <taxon>Flavobacterium</taxon>
    </lineage>
</organism>
<name>A0A255ZPU6_9FLAO</name>
<dbReference type="Pfam" id="PF02463">
    <property type="entry name" value="SMC_N"/>
    <property type="match status" value="1"/>
</dbReference>
<evidence type="ECO:0000256" key="1">
    <source>
        <dbReference type="ARBA" id="ARBA00003618"/>
    </source>
</evidence>
<evidence type="ECO:0000256" key="6">
    <source>
        <dbReference type="ARBA" id="ARBA00022840"/>
    </source>
</evidence>
<evidence type="ECO:0000313" key="13">
    <source>
        <dbReference type="Proteomes" id="UP000216035"/>
    </source>
</evidence>
<evidence type="ECO:0000256" key="5">
    <source>
        <dbReference type="ARBA" id="ARBA00022763"/>
    </source>
</evidence>
<evidence type="ECO:0000313" key="12">
    <source>
        <dbReference type="EMBL" id="OYQ43429.1"/>
    </source>
</evidence>
<evidence type="ECO:0000256" key="3">
    <source>
        <dbReference type="ARBA" id="ARBA00021315"/>
    </source>
</evidence>
<keyword evidence="5 9" id="KW-0227">DNA damage</keyword>
<reference evidence="12 13" key="1">
    <citation type="submission" date="2017-07" db="EMBL/GenBank/DDBJ databases">
        <title>Flavobacterium cyanobacteriorum sp. nov., isolated from cyanobacterial aggregates in a eutrophic lake.</title>
        <authorList>
            <person name="Cai H."/>
        </authorList>
    </citation>
    <scope>NUCLEOTIDE SEQUENCE [LARGE SCALE GENOMIC DNA]</scope>
    <source>
        <strain evidence="12 13">TH167</strain>
    </source>
</reference>
<keyword evidence="10" id="KW-0175">Coiled coil</keyword>
<comment type="similarity">
    <text evidence="2 9">Belongs to the RecN family.</text>
</comment>